<keyword evidence="3" id="KW-0479">Metal-binding</keyword>
<evidence type="ECO:0000256" key="5">
    <source>
        <dbReference type="ARBA" id="ARBA00022833"/>
    </source>
</evidence>
<keyword evidence="6" id="KW-1133">Transmembrane helix</keyword>
<evidence type="ECO:0000313" key="11">
    <source>
        <dbReference type="EMBL" id="GAX84928.1"/>
    </source>
</evidence>
<keyword evidence="7" id="KW-0472">Membrane</keyword>
<dbReference type="GO" id="GO:0008270">
    <property type="term" value="F:zinc ion binding"/>
    <property type="evidence" value="ECO:0007669"/>
    <property type="project" value="UniProtKB-KW"/>
</dbReference>
<feature type="compositionally biased region" description="Low complexity" evidence="9">
    <location>
        <begin position="126"/>
        <end position="140"/>
    </location>
</feature>
<feature type="compositionally biased region" description="Low complexity" evidence="9">
    <location>
        <begin position="187"/>
        <end position="199"/>
    </location>
</feature>
<feature type="compositionally biased region" description="Polar residues" evidence="9">
    <location>
        <begin position="315"/>
        <end position="342"/>
    </location>
</feature>
<dbReference type="InterPro" id="IPR001841">
    <property type="entry name" value="Znf_RING"/>
</dbReference>
<feature type="region of interest" description="Disordered" evidence="9">
    <location>
        <begin position="1"/>
        <end position="53"/>
    </location>
</feature>
<dbReference type="PANTHER" id="PTHR47168">
    <property type="entry name" value="RING ZINC FINGER DOMAIN SUPERFAMILY PROTEIN-RELATED"/>
    <property type="match status" value="1"/>
</dbReference>
<dbReference type="GO" id="GO:0016020">
    <property type="term" value="C:membrane"/>
    <property type="evidence" value="ECO:0007669"/>
    <property type="project" value="UniProtKB-SubCell"/>
</dbReference>
<dbReference type="SUPFAM" id="SSF57850">
    <property type="entry name" value="RING/U-box"/>
    <property type="match status" value="1"/>
</dbReference>
<dbReference type="Proteomes" id="UP000232323">
    <property type="component" value="Unassembled WGS sequence"/>
</dbReference>
<feature type="compositionally biased region" description="Low complexity" evidence="9">
    <location>
        <begin position="358"/>
        <end position="374"/>
    </location>
</feature>
<gene>
    <name evidence="11" type="ORF">CEUSTIGMA_g12349.t1</name>
</gene>
<feature type="compositionally biased region" description="Low complexity" evidence="9">
    <location>
        <begin position="400"/>
        <end position="412"/>
    </location>
</feature>
<feature type="region of interest" description="Disordered" evidence="9">
    <location>
        <begin position="400"/>
        <end position="453"/>
    </location>
</feature>
<feature type="compositionally biased region" description="Polar residues" evidence="9">
    <location>
        <begin position="254"/>
        <end position="267"/>
    </location>
</feature>
<organism evidence="11 12">
    <name type="scientific">Chlamydomonas eustigma</name>
    <dbReference type="NCBI Taxonomy" id="1157962"/>
    <lineage>
        <taxon>Eukaryota</taxon>
        <taxon>Viridiplantae</taxon>
        <taxon>Chlorophyta</taxon>
        <taxon>core chlorophytes</taxon>
        <taxon>Chlorophyceae</taxon>
        <taxon>CS clade</taxon>
        <taxon>Chlamydomonadales</taxon>
        <taxon>Chlamydomonadaceae</taxon>
        <taxon>Chlamydomonas</taxon>
    </lineage>
</organism>
<evidence type="ECO:0000256" key="6">
    <source>
        <dbReference type="ARBA" id="ARBA00022989"/>
    </source>
</evidence>
<feature type="region of interest" description="Disordered" evidence="9">
    <location>
        <begin position="354"/>
        <end position="385"/>
    </location>
</feature>
<evidence type="ECO:0000256" key="3">
    <source>
        <dbReference type="ARBA" id="ARBA00022723"/>
    </source>
</evidence>
<dbReference type="AlphaFoldDB" id="A0A250XPE5"/>
<dbReference type="PROSITE" id="PS50089">
    <property type="entry name" value="ZF_RING_2"/>
    <property type="match status" value="1"/>
</dbReference>
<evidence type="ECO:0000313" key="12">
    <source>
        <dbReference type="Proteomes" id="UP000232323"/>
    </source>
</evidence>
<dbReference type="Gene3D" id="3.30.40.10">
    <property type="entry name" value="Zinc/RING finger domain, C3HC4 (zinc finger)"/>
    <property type="match status" value="1"/>
</dbReference>
<feature type="compositionally biased region" description="Low complexity" evidence="9">
    <location>
        <begin position="235"/>
        <end position="253"/>
    </location>
</feature>
<dbReference type="SMART" id="SM00184">
    <property type="entry name" value="RING"/>
    <property type="match status" value="1"/>
</dbReference>
<dbReference type="InterPro" id="IPR013083">
    <property type="entry name" value="Znf_RING/FYVE/PHD"/>
</dbReference>
<evidence type="ECO:0000256" key="7">
    <source>
        <dbReference type="ARBA" id="ARBA00023136"/>
    </source>
</evidence>
<comment type="subcellular location">
    <subcellularLocation>
        <location evidence="1">Membrane</location>
        <topology evidence="1">Single-pass membrane protein</topology>
    </subcellularLocation>
</comment>
<evidence type="ECO:0000256" key="9">
    <source>
        <dbReference type="SAM" id="MobiDB-lite"/>
    </source>
</evidence>
<feature type="region of interest" description="Disordered" evidence="9">
    <location>
        <begin position="176"/>
        <end position="274"/>
    </location>
</feature>
<dbReference type="InterPro" id="IPR051653">
    <property type="entry name" value="E3_ligase_sorting_rcpt"/>
</dbReference>
<evidence type="ECO:0000256" key="2">
    <source>
        <dbReference type="ARBA" id="ARBA00022692"/>
    </source>
</evidence>
<feature type="domain" description="RING-type" evidence="10">
    <location>
        <begin position="890"/>
        <end position="932"/>
    </location>
</feature>
<feature type="region of interest" description="Disordered" evidence="9">
    <location>
        <begin position="774"/>
        <end position="796"/>
    </location>
</feature>
<sequence>METVVYSSRRPDVSQPARSLRSSALESGPGISAARSTASRGAVPSSNNNQAAVNSSIISRTTAPGRSGAALNPSAPQAIARTTGTQRGSNTSVTAVISATATDAGAMTGRLRPSNISRVPSISQRTGTTAGPTPNGTAVGSGNAASTVITRLRQGAPTSTSAALQPTPATAAAALSTTGRTGGGYGPPAAAAARSSTRPMLTTSGSSANRSSQQPGPTNTATSTNNRPSIRDTRTLSTSSSAPAPPATSRNTTFSRTSPLTGNQSSTGDGGLARSISNVNSRVQAGSASNSANNVGQSGSAVLRSVIEASLIFPSGSNNDTSPTSPQPGASNSPTSSPHWHANSASLAAMNNQIECPSGLPHPGSSSSSSTNNHGSGGEGINDLRGRIRGVAGGLTAVHSSSAIAPPSARSTAVEEALSSGSGSRSNAYLEATRRRNSGRAASLSVPTASSDSVWGGSMATALAAAGINPIGGVAAASSSNASRTFSQGTAARGTAAIDGNLSRQAPVPLSSAAATSSSLLEHSASGAARGALAASLGRLNAAANAASASLTSGTSLFPPAPPSQTASSSNPASHNVSSSSLRRRRLISPAQDAESSSSSSSSSSSEEDDGAGRIRARSSTRDQQGLGSSSSSTMYSRGTTTSNTTAGTVTTGQAAGSGASSSASNSDAGPASSTRSRSLPEALARLDEARENLRAGLERREMDRSMMLRSVLGGGGGDHLLEEMQLALAISLSIQEAQREREAAASNSYRFRSSSNSLPGALGGLLSALTGGGMFPSGSRDDDENASAAGGDGTGTATVIRRPMVFFDNMSGGFGVAMTGPGNSISMLPMRALLGNRGAGEGGGRGGMFGMTYESLQSLEDVRVHAPKEVVDGLKTSIFKTGGSVDGTCSICQLDYDAGDKIAHLPCSHTYHHACVAQWLGSYSKKCPVCKGEVC</sequence>
<dbReference type="STRING" id="1157962.A0A250XPE5"/>
<keyword evidence="12" id="KW-1185">Reference proteome</keyword>
<evidence type="ECO:0000259" key="10">
    <source>
        <dbReference type="PROSITE" id="PS50089"/>
    </source>
</evidence>
<protein>
    <recommendedName>
        <fullName evidence="10">RING-type domain-containing protein</fullName>
    </recommendedName>
</protein>
<feature type="compositionally biased region" description="Polar residues" evidence="9">
    <location>
        <begin position="16"/>
        <end position="25"/>
    </location>
</feature>
<keyword evidence="4 8" id="KW-0863">Zinc-finger</keyword>
<feature type="compositionally biased region" description="Low complexity" evidence="9">
    <location>
        <begin position="629"/>
        <end position="674"/>
    </location>
</feature>
<evidence type="ECO:0000256" key="4">
    <source>
        <dbReference type="ARBA" id="ARBA00022771"/>
    </source>
</evidence>
<dbReference type="PANTHER" id="PTHR47168:SF1">
    <property type="entry name" value="OS02G0798600 PROTEIN"/>
    <property type="match status" value="1"/>
</dbReference>
<keyword evidence="2" id="KW-0812">Transmembrane</keyword>
<proteinExistence type="predicted"/>
<dbReference type="Pfam" id="PF13639">
    <property type="entry name" value="zf-RING_2"/>
    <property type="match status" value="1"/>
</dbReference>
<evidence type="ECO:0000256" key="8">
    <source>
        <dbReference type="PROSITE-ProRule" id="PRU00175"/>
    </source>
</evidence>
<accession>A0A250XPE5</accession>
<feature type="region of interest" description="Disordered" evidence="9">
    <location>
        <begin position="120"/>
        <end position="143"/>
    </location>
</feature>
<feature type="compositionally biased region" description="Low complexity" evidence="9">
    <location>
        <begin position="564"/>
        <end position="581"/>
    </location>
</feature>
<dbReference type="EMBL" id="BEGY01000141">
    <property type="protein sequence ID" value="GAX84928.1"/>
    <property type="molecule type" value="Genomic_DNA"/>
</dbReference>
<feature type="compositionally biased region" description="Low complexity" evidence="9">
    <location>
        <begin position="595"/>
        <end position="605"/>
    </location>
</feature>
<evidence type="ECO:0000256" key="1">
    <source>
        <dbReference type="ARBA" id="ARBA00004167"/>
    </source>
</evidence>
<feature type="region of interest" description="Disordered" evidence="9">
    <location>
        <begin position="314"/>
        <end position="342"/>
    </location>
</feature>
<reference evidence="11 12" key="1">
    <citation type="submission" date="2017-08" db="EMBL/GenBank/DDBJ databases">
        <title>Acidophilic green algal genome provides insights into adaptation to an acidic environment.</title>
        <authorList>
            <person name="Hirooka S."/>
            <person name="Hirose Y."/>
            <person name="Kanesaki Y."/>
            <person name="Higuchi S."/>
            <person name="Fujiwara T."/>
            <person name="Onuma R."/>
            <person name="Era A."/>
            <person name="Ohbayashi R."/>
            <person name="Uzuka A."/>
            <person name="Nozaki H."/>
            <person name="Yoshikawa H."/>
            <person name="Miyagishima S.Y."/>
        </authorList>
    </citation>
    <scope>NUCLEOTIDE SEQUENCE [LARGE SCALE GENOMIC DNA]</scope>
    <source>
        <strain evidence="11 12">NIES-2499</strain>
    </source>
</reference>
<comment type="caution">
    <text evidence="11">The sequence shown here is derived from an EMBL/GenBank/DDBJ whole genome shotgun (WGS) entry which is preliminary data.</text>
</comment>
<feature type="region of interest" description="Disordered" evidence="9">
    <location>
        <begin position="556"/>
        <end position="680"/>
    </location>
</feature>
<dbReference type="OrthoDB" id="8062037at2759"/>
<feature type="compositionally biased region" description="Polar residues" evidence="9">
    <location>
        <begin position="200"/>
        <end position="228"/>
    </location>
</feature>
<name>A0A250XPE5_9CHLO</name>
<keyword evidence="5" id="KW-0862">Zinc</keyword>